<dbReference type="Proteomes" id="UP000460318">
    <property type="component" value="Unassembled WGS sequence"/>
</dbReference>
<organism evidence="1 2">
    <name type="scientific">Paenibacillus dendrobii</name>
    <dbReference type="NCBI Taxonomy" id="2691084"/>
    <lineage>
        <taxon>Bacteria</taxon>
        <taxon>Bacillati</taxon>
        <taxon>Bacillota</taxon>
        <taxon>Bacilli</taxon>
        <taxon>Bacillales</taxon>
        <taxon>Paenibacillaceae</taxon>
        <taxon>Paenibacillus</taxon>
    </lineage>
</organism>
<evidence type="ECO:0000313" key="2">
    <source>
        <dbReference type="Proteomes" id="UP000460318"/>
    </source>
</evidence>
<dbReference type="EMBL" id="WUBI01000001">
    <property type="protein sequence ID" value="MWV42585.1"/>
    <property type="molecule type" value="Genomic_DNA"/>
</dbReference>
<proteinExistence type="predicted"/>
<sequence length="49" mass="6078">MYWRSPTSTRTYIINDQYIQNMRSSWNAVTVFAFWIRKIARPIFRLSKY</sequence>
<accession>A0A7X3IHF3</accession>
<comment type="caution">
    <text evidence="1">The sequence shown here is derived from an EMBL/GenBank/DDBJ whole genome shotgun (WGS) entry which is preliminary data.</text>
</comment>
<gene>
    <name evidence="1" type="ORF">GRF59_03000</name>
</gene>
<reference evidence="1 2" key="1">
    <citation type="submission" date="2019-12" db="EMBL/GenBank/DDBJ databases">
        <title>Paenibacillus sp. nov., an endophytic bacterium isolated from the stem of Dendrobium.</title>
        <authorList>
            <person name="Zhao R."/>
        </authorList>
    </citation>
    <scope>NUCLEOTIDE SEQUENCE [LARGE SCALE GENOMIC DNA]</scope>
    <source>
        <strain evidence="1 2">HJL G12</strain>
    </source>
</reference>
<evidence type="ECO:0000313" key="1">
    <source>
        <dbReference type="EMBL" id="MWV42585.1"/>
    </source>
</evidence>
<keyword evidence="2" id="KW-1185">Reference proteome</keyword>
<name>A0A7X3IHF3_9BACL</name>
<dbReference type="AlphaFoldDB" id="A0A7X3IHF3"/>
<protein>
    <submittedName>
        <fullName evidence="1">Uncharacterized protein</fullName>
    </submittedName>
</protein>